<name>A0ABU2HBI0_9ACTN</name>
<sequence>MSERVDWASMTDEEFLALARHAVETPSDVDGRDDDTDLHRRAGSVWERRAG</sequence>
<comment type="caution">
    <text evidence="2">The sequence shown here is derived from an EMBL/GenBank/DDBJ whole genome shotgun (WGS) entry which is preliminary data.</text>
</comment>
<organism evidence="2 3">
    <name type="scientific">Lipingzhangella rawalii</name>
    <dbReference type="NCBI Taxonomy" id="2055835"/>
    <lineage>
        <taxon>Bacteria</taxon>
        <taxon>Bacillati</taxon>
        <taxon>Actinomycetota</taxon>
        <taxon>Actinomycetes</taxon>
        <taxon>Streptosporangiales</taxon>
        <taxon>Nocardiopsidaceae</taxon>
        <taxon>Lipingzhangella</taxon>
    </lineage>
</organism>
<feature type="region of interest" description="Disordered" evidence="1">
    <location>
        <begin position="26"/>
        <end position="51"/>
    </location>
</feature>
<evidence type="ECO:0000256" key="1">
    <source>
        <dbReference type="SAM" id="MobiDB-lite"/>
    </source>
</evidence>
<reference evidence="3" key="1">
    <citation type="submission" date="2023-07" db="EMBL/GenBank/DDBJ databases">
        <title>Novel species in the genus Lipingzhangella isolated from Sambhar Salt Lake.</title>
        <authorList>
            <person name="Jiya N."/>
            <person name="Kajale S."/>
            <person name="Sharma A."/>
        </authorList>
    </citation>
    <scope>NUCLEOTIDE SEQUENCE [LARGE SCALE GENOMIC DNA]</scope>
    <source>
        <strain evidence="3">LS1_29</strain>
    </source>
</reference>
<accession>A0ABU2HBI0</accession>
<evidence type="ECO:0000313" key="2">
    <source>
        <dbReference type="EMBL" id="MDS1272641.1"/>
    </source>
</evidence>
<dbReference type="Proteomes" id="UP001250214">
    <property type="component" value="Unassembled WGS sequence"/>
</dbReference>
<evidence type="ECO:0000313" key="3">
    <source>
        <dbReference type="Proteomes" id="UP001250214"/>
    </source>
</evidence>
<gene>
    <name evidence="2" type="ORF">RIF23_20345</name>
</gene>
<dbReference type="EMBL" id="JAVLVT010000020">
    <property type="protein sequence ID" value="MDS1272641.1"/>
    <property type="molecule type" value="Genomic_DNA"/>
</dbReference>
<proteinExistence type="predicted"/>
<protein>
    <submittedName>
        <fullName evidence="2">Uncharacterized protein</fullName>
    </submittedName>
</protein>
<keyword evidence="3" id="KW-1185">Reference proteome</keyword>
<dbReference type="RefSeq" id="WP_310914237.1">
    <property type="nucleotide sequence ID" value="NZ_JAVLVT010000020.1"/>
</dbReference>